<dbReference type="InterPro" id="IPR004291">
    <property type="entry name" value="Transposase_IS66_central"/>
</dbReference>
<evidence type="ECO:0000313" key="4">
    <source>
        <dbReference type="EMBL" id="MBM6662935.1"/>
    </source>
</evidence>
<evidence type="ECO:0000259" key="3">
    <source>
        <dbReference type="Pfam" id="PF03050"/>
    </source>
</evidence>
<dbReference type="PANTHER" id="PTHR33678:SF2">
    <property type="match status" value="1"/>
</dbReference>
<dbReference type="NCBIfam" id="NF033517">
    <property type="entry name" value="transpos_IS66"/>
    <property type="match status" value="1"/>
</dbReference>
<reference evidence="4 5" key="1">
    <citation type="journal article" date="2021" name="Sci. Rep.">
        <title>The distribution of antibiotic resistance genes in chicken gut microbiota commensals.</title>
        <authorList>
            <person name="Juricova H."/>
            <person name="Matiasovicova J."/>
            <person name="Kubasova T."/>
            <person name="Cejkova D."/>
            <person name="Rychlik I."/>
        </authorList>
    </citation>
    <scope>NUCLEOTIDE SEQUENCE [LARGE SCALE GENOMIC DNA]</scope>
    <source>
        <strain evidence="4 5">An819</strain>
    </source>
</reference>
<evidence type="ECO:0000256" key="1">
    <source>
        <dbReference type="SAM" id="Coils"/>
    </source>
</evidence>
<feature type="compositionally biased region" description="Basic and acidic residues" evidence="2">
    <location>
        <begin position="172"/>
        <end position="181"/>
    </location>
</feature>
<dbReference type="Pfam" id="PF03050">
    <property type="entry name" value="DDE_Tnp_IS66"/>
    <property type="match status" value="1"/>
</dbReference>
<organism evidence="4 5">
    <name type="scientific">Marseilla massiliensis</name>
    <dbReference type="NCBI Taxonomy" id="1841864"/>
    <lineage>
        <taxon>Bacteria</taxon>
        <taxon>Pseudomonadati</taxon>
        <taxon>Bacteroidota</taxon>
        <taxon>Bacteroidia</taxon>
        <taxon>Bacteroidales</taxon>
        <taxon>Prevotellaceae</taxon>
        <taxon>Marseilla</taxon>
    </lineage>
</organism>
<accession>A0A939B5T3</accession>
<comment type="caution">
    <text evidence="4">The sequence shown here is derived from an EMBL/GenBank/DDBJ whole genome shotgun (WGS) entry which is preliminary data.</text>
</comment>
<dbReference type="InterPro" id="IPR052344">
    <property type="entry name" value="Transposase-related"/>
</dbReference>
<dbReference type="EMBL" id="JACJJL010000035">
    <property type="protein sequence ID" value="MBM6662935.1"/>
    <property type="molecule type" value="Genomic_DNA"/>
</dbReference>
<name>A0A939B5T3_9BACT</name>
<gene>
    <name evidence="4" type="ORF">H6B30_14500</name>
</gene>
<feature type="region of interest" description="Disordered" evidence="2">
    <location>
        <begin position="125"/>
        <end position="191"/>
    </location>
</feature>
<protein>
    <submittedName>
        <fullName evidence="4">IS66 family transposase</fullName>
    </submittedName>
</protein>
<feature type="coiled-coil region" evidence="1">
    <location>
        <begin position="33"/>
        <end position="60"/>
    </location>
</feature>
<dbReference type="AlphaFoldDB" id="A0A939B5T3"/>
<sequence length="615" mass="70663">MEDNEFILESARNLKRWEETPRRVADDYADMDRDELIRLIAFLRERLEEAESSRKKEHEESSERISALTSEVSVLNRRVGELTDMLKASYVSASETSMQMSELLRQLKDKDRKIAELQSTAKVARKNLFGRKSQKGTKAKDRDGGNGPTPHTDVKDGFDGNSASLPDNLDLDVWKGPKDAAEDPAASQKESRLNRLGMTYRTMNADNHVLHRSDTGRLPEGATVIKTYPRYTYNQETVVTEHEYEIVVYRDKDGKVMCGYFPMDDEKGSPVIESVPGTHAAPGLMAYLVFNRFFLDTPVYRETLRLLQERMRVSRQTVTNWLAKGAGFFKDVLAYLKDRCLEKDSIVNCDETWCRVKVAGRYRKRYVWCLVNKASKTAVYYYGDGSRGRKVLKDILEGRELRALQTDGYNVYLYLDDEILDIDHVCCMAHVRAKFKYAAEIEHDVNARKFLEYIGRLYALEKRYIELELSAEDIRRLRNSAETTEIIIGVRSLLDLMKSGNAPRHGSLMEKAVSYLDHFWNQVFLYRKDGNYTIDNSLAERCIRPLANERKNSLFFGSDRMARVSAAYHSVVSTCRLQGYSILEYLKKFFTEIVAGNRDYGKLMPSTIGISANKI</sequence>
<keyword evidence="1" id="KW-0175">Coiled coil</keyword>
<dbReference type="PANTHER" id="PTHR33678">
    <property type="entry name" value="BLL1576 PROTEIN"/>
    <property type="match status" value="1"/>
</dbReference>
<evidence type="ECO:0000256" key="2">
    <source>
        <dbReference type="SAM" id="MobiDB-lite"/>
    </source>
</evidence>
<proteinExistence type="predicted"/>
<feature type="compositionally biased region" description="Basic residues" evidence="2">
    <location>
        <begin position="125"/>
        <end position="137"/>
    </location>
</feature>
<keyword evidence="5" id="KW-1185">Reference proteome</keyword>
<dbReference type="RefSeq" id="WP_205111833.1">
    <property type="nucleotide sequence ID" value="NZ_JACJJL010000035.1"/>
</dbReference>
<evidence type="ECO:0000313" key="5">
    <source>
        <dbReference type="Proteomes" id="UP000764045"/>
    </source>
</evidence>
<dbReference type="Proteomes" id="UP000764045">
    <property type="component" value="Unassembled WGS sequence"/>
</dbReference>
<feature type="domain" description="Transposase IS66 central" evidence="3">
    <location>
        <begin position="279"/>
        <end position="563"/>
    </location>
</feature>